<keyword evidence="4" id="KW-1185">Reference proteome</keyword>
<feature type="region of interest" description="Disordered" evidence="1">
    <location>
        <begin position="1"/>
        <end position="52"/>
    </location>
</feature>
<dbReference type="OrthoDB" id="3729649at2"/>
<comment type="caution">
    <text evidence="3">The sequence shown here is derived from an EMBL/GenBank/DDBJ whole genome shotgun (WGS) entry which is preliminary data.</text>
</comment>
<dbReference type="PROSITE" id="PS51186">
    <property type="entry name" value="GNAT"/>
    <property type="match status" value="1"/>
</dbReference>
<evidence type="ECO:0000256" key="1">
    <source>
        <dbReference type="SAM" id="MobiDB-lite"/>
    </source>
</evidence>
<feature type="region of interest" description="Disordered" evidence="1">
    <location>
        <begin position="276"/>
        <end position="300"/>
    </location>
</feature>
<dbReference type="Gene3D" id="3.40.630.30">
    <property type="match status" value="1"/>
</dbReference>
<dbReference type="CDD" id="cd04301">
    <property type="entry name" value="NAT_SF"/>
    <property type="match status" value="1"/>
</dbReference>
<feature type="compositionally biased region" description="Low complexity" evidence="1">
    <location>
        <begin position="39"/>
        <end position="49"/>
    </location>
</feature>
<name>A0A402DNN4_9CELL</name>
<gene>
    <name evidence="3" type="ORF">CBZ_07470</name>
</gene>
<evidence type="ECO:0000259" key="2">
    <source>
        <dbReference type="PROSITE" id="PS51186"/>
    </source>
</evidence>
<evidence type="ECO:0000313" key="4">
    <source>
        <dbReference type="Proteomes" id="UP000289954"/>
    </source>
</evidence>
<dbReference type="Pfam" id="PF00583">
    <property type="entry name" value="Acetyltransf_1"/>
    <property type="match status" value="1"/>
</dbReference>
<organism evidence="3 4">
    <name type="scientific">Cellulomonas biazotea</name>
    <dbReference type="NCBI Taxonomy" id="1709"/>
    <lineage>
        <taxon>Bacteria</taxon>
        <taxon>Bacillati</taxon>
        <taxon>Actinomycetota</taxon>
        <taxon>Actinomycetes</taxon>
        <taxon>Micrococcales</taxon>
        <taxon>Cellulomonadaceae</taxon>
        <taxon>Cellulomonas</taxon>
    </lineage>
</organism>
<dbReference type="Proteomes" id="UP000289954">
    <property type="component" value="Unassembled WGS sequence"/>
</dbReference>
<dbReference type="InterPro" id="IPR000182">
    <property type="entry name" value="GNAT_dom"/>
</dbReference>
<dbReference type="RefSeq" id="WP_130780280.1">
    <property type="nucleotide sequence ID" value="NZ_BIMR01000038.1"/>
</dbReference>
<evidence type="ECO:0000313" key="3">
    <source>
        <dbReference type="EMBL" id="GCE75691.1"/>
    </source>
</evidence>
<accession>A0A402DNN4</accession>
<sequence length="300" mass="31665">MAPDRASEDGPVPRVPGPDASGAGRDETGAPVVTAAEPGTDGVGTAAGDAPREPVLVETSLADLTDAELVDVYRRLLEPTFRPEELMSRDEVRATFTGPDAEPSLVVLADGRAVGLMLGGWYADRRALLLTYLAVDPRTRGTGLGARLVSEILPRWAGASPGALVVAEVDDPRHWPADETQGDPVARLRFYGRHGARLVPLPYVQPSLGPGTPRVEGMLLLRLDANPGVTGDTLAAFLADYFAQHEGPEALDDPVVARLVAGARALDLDDGLWSVDRWPDVPTDAPSGRPADGPRGEGDR</sequence>
<dbReference type="GO" id="GO:0016747">
    <property type="term" value="F:acyltransferase activity, transferring groups other than amino-acyl groups"/>
    <property type="evidence" value="ECO:0007669"/>
    <property type="project" value="InterPro"/>
</dbReference>
<reference evidence="3 4" key="1">
    <citation type="submission" date="2019-01" db="EMBL/GenBank/DDBJ databases">
        <title>Draft genome sequence of Cellulomonas takizawaensis strain TKZ-21.</title>
        <authorList>
            <person name="Yamamura H."/>
            <person name="Hayashi T."/>
            <person name="Hamada M."/>
            <person name="Serisawa Y."/>
            <person name="Matsuyama K."/>
            <person name="Nakagawa Y."/>
            <person name="Otoguro M."/>
            <person name="Yanagida F."/>
            <person name="Hayakawa M."/>
        </authorList>
    </citation>
    <scope>NUCLEOTIDE SEQUENCE [LARGE SCALE GENOMIC DNA]</scope>
    <source>
        <strain evidence="3 4">NBRC12680</strain>
    </source>
</reference>
<dbReference type="EMBL" id="BIMR01000038">
    <property type="protein sequence ID" value="GCE75691.1"/>
    <property type="molecule type" value="Genomic_DNA"/>
</dbReference>
<dbReference type="InterPro" id="IPR016181">
    <property type="entry name" value="Acyl_CoA_acyltransferase"/>
</dbReference>
<protein>
    <recommendedName>
        <fullName evidence="2">N-acetyltransferase domain-containing protein</fullName>
    </recommendedName>
</protein>
<dbReference type="SUPFAM" id="SSF55729">
    <property type="entry name" value="Acyl-CoA N-acyltransferases (Nat)"/>
    <property type="match status" value="1"/>
</dbReference>
<proteinExistence type="predicted"/>
<feature type="domain" description="N-acetyltransferase" evidence="2">
    <location>
        <begin position="59"/>
        <end position="226"/>
    </location>
</feature>
<dbReference type="AlphaFoldDB" id="A0A402DNN4"/>